<keyword evidence="2" id="KW-1185">Reference proteome</keyword>
<reference evidence="1 2" key="1">
    <citation type="submission" date="2018-11" db="EMBL/GenBank/DDBJ databases">
        <authorList>
            <consortium name="Pathogen Informatics"/>
        </authorList>
    </citation>
    <scope>NUCLEOTIDE SEQUENCE [LARGE SCALE GENOMIC DNA]</scope>
</reference>
<proteinExistence type="predicted"/>
<protein>
    <recommendedName>
        <fullName evidence="3">Beta-N-acetylhexosaminidase</fullName>
    </recommendedName>
</protein>
<organism evidence="1 2">
    <name type="scientific">Cylicostephanus goldi</name>
    <name type="common">Nematode worm</name>
    <dbReference type="NCBI Taxonomy" id="71465"/>
    <lineage>
        <taxon>Eukaryota</taxon>
        <taxon>Metazoa</taxon>
        <taxon>Ecdysozoa</taxon>
        <taxon>Nematoda</taxon>
        <taxon>Chromadorea</taxon>
        <taxon>Rhabditida</taxon>
        <taxon>Rhabditina</taxon>
        <taxon>Rhabditomorpha</taxon>
        <taxon>Strongyloidea</taxon>
        <taxon>Strongylidae</taxon>
        <taxon>Cylicostephanus</taxon>
    </lineage>
</organism>
<dbReference type="GO" id="GO:0015929">
    <property type="term" value="F:hexosaminidase activity"/>
    <property type="evidence" value="ECO:0007669"/>
    <property type="project" value="InterPro"/>
</dbReference>
<dbReference type="AlphaFoldDB" id="A0A3P6SXG1"/>
<evidence type="ECO:0000313" key="2">
    <source>
        <dbReference type="Proteomes" id="UP000271889"/>
    </source>
</evidence>
<evidence type="ECO:0008006" key="3">
    <source>
        <dbReference type="Google" id="ProtNLM"/>
    </source>
</evidence>
<sequence length="268" mass="30662">MCIFRAYKADQDQEQLPVVNAIAPNDVFGKQVQNAAVRGDSDDASYPHLNTNGKFIPNRRIIHLDLKGGAYKVGTLPEFLSELFFFFNRIRATGVLIEWEDMFPYTGNLSDAVNGNAYSMENVREKNTYPPKTFSHFSTSVEYILKEAKRHRLEVIPLVQTFGHLEWVLKLEKFAHLREDSRFPQVICFPEPEAWELITDMIDQVAAVHKKIGMPFFHMGGDEAYQVLFAVSFLSKKFVFDVIGGAGLIIQSLIRPILIFHDICCWHC</sequence>
<gene>
    <name evidence="1" type="ORF">CGOC_LOCUS4744</name>
</gene>
<dbReference type="OrthoDB" id="47475at2759"/>
<dbReference type="Proteomes" id="UP000271889">
    <property type="component" value="Unassembled WGS sequence"/>
</dbReference>
<evidence type="ECO:0000313" key="1">
    <source>
        <dbReference type="EMBL" id="VDK59664.1"/>
    </source>
</evidence>
<name>A0A3P6SXG1_CYLGO</name>
<accession>A0A3P6SXG1</accession>
<dbReference type="InterPro" id="IPR038901">
    <property type="entry name" value="HEXDC-like"/>
</dbReference>
<dbReference type="PANTHER" id="PTHR21040">
    <property type="entry name" value="BCDNA.GH04120"/>
    <property type="match status" value="1"/>
</dbReference>
<dbReference type="EMBL" id="UYRV01013511">
    <property type="protein sequence ID" value="VDK59664.1"/>
    <property type="molecule type" value="Genomic_DNA"/>
</dbReference>
<dbReference type="PANTHER" id="PTHR21040:SF11">
    <property type="entry name" value="BETA-N-ACETYLHEXOSAMINIDASE"/>
    <property type="match status" value="1"/>
</dbReference>
<dbReference type="Gene3D" id="3.20.20.80">
    <property type="entry name" value="Glycosidases"/>
    <property type="match status" value="1"/>
</dbReference>
<dbReference type="SUPFAM" id="SSF51445">
    <property type="entry name" value="(Trans)glycosidases"/>
    <property type="match status" value="1"/>
</dbReference>
<dbReference type="InterPro" id="IPR017853">
    <property type="entry name" value="GH"/>
</dbReference>